<gene>
    <name evidence="2" type="primary">LOC111119509</name>
</gene>
<dbReference type="KEGG" id="cvn:111119509"/>
<dbReference type="Proteomes" id="UP000694844">
    <property type="component" value="Chromosome 2"/>
</dbReference>
<dbReference type="GeneID" id="111119509"/>
<sequence>MLVYCSFCNYQFSENVLKLLMHQYMTAPSNELKPVFSILTELLLLEDPVQSQCIKIVIDGVTDGAGTSYDGLLVRLNHATDSRRSYTCIKFLVSLAGKSTPIKDYTGKTYSHEFT</sequence>
<protein>
    <submittedName>
        <fullName evidence="2">Ubiquitin carboxyl-terminal hydrolase 24-like</fullName>
    </submittedName>
</protein>
<reference evidence="2" key="1">
    <citation type="submission" date="2025-08" db="UniProtKB">
        <authorList>
            <consortium name="RefSeq"/>
        </authorList>
    </citation>
    <scope>IDENTIFICATION</scope>
    <source>
        <tissue evidence="2">Whole sample</tissue>
    </source>
</reference>
<accession>A0A8B8CHX3</accession>
<evidence type="ECO:0000313" key="2">
    <source>
        <dbReference type="RefSeq" id="XP_022315423.1"/>
    </source>
</evidence>
<proteinExistence type="predicted"/>
<name>A0A8B8CHX3_CRAVI</name>
<evidence type="ECO:0000313" key="1">
    <source>
        <dbReference type="Proteomes" id="UP000694844"/>
    </source>
</evidence>
<dbReference type="OrthoDB" id="289038at2759"/>
<dbReference type="AlphaFoldDB" id="A0A8B8CHX3"/>
<keyword evidence="1" id="KW-1185">Reference proteome</keyword>
<organism evidence="1 2">
    <name type="scientific">Crassostrea virginica</name>
    <name type="common">Eastern oyster</name>
    <dbReference type="NCBI Taxonomy" id="6565"/>
    <lineage>
        <taxon>Eukaryota</taxon>
        <taxon>Metazoa</taxon>
        <taxon>Spiralia</taxon>
        <taxon>Lophotrochozoa</taxon>
        <taxon>Mollusca</taxon>
        <taxon>Bivalvia</taxon>
        <taxon>Autobranchia</taxon>
        <taxon>Pteriomorphia</taxon>
        <taxon>Ostreida</taxon>
        <taxon>Ostreoidea</taxon>
        <taxon>Ostreidae</taxon>
        <taxon>Crassostrea</taxon>
    </lineage>
</organism>
<dbReference type="RefSeq" id="XP_022315423.1">
    <property type="nucleotide sequence ID" value="XM_022459715.1"/>
</dbReference>